<feature type="compositionally biased region" description="Basic and acidic residues" evidence="1">
    <location>
        <begin position="147"/>
        <end position="156"/>
    </location>
</feature>
<feature type="compositionally biased region" description="Acidic residues" evidence="1">
    <location>
        <begin position="108"/>
        <end position="124"/>
    </location>
</feature>
<proteinExistence type="predicted"/>
<dbReference type="EMBL" id="KN834774">
    <property type="protein sequence ID" value="KIK60618.1"/>
    <property type="molecule type" value="Genomic_DNA"/>
</dbReference>
<name>A0A0D0CWU7_9AGAR</name>
<dbReference type="AlphaFoldDB" id="A0A0D0CWU7"/>
<dbReference type="Proteomes" id="UP000053593">
    <property type="component" value="Unassembled WGS sequence"/>
</dbReference>
<gene>
    <name evidence="2" type="ORF">GYMLUDRAFT_244191</name>
</gene>
<dbReference type="HOGENOM" id="CLU_1686798_0_0_1"/>
<accession>A0A0D0CWU7</accession>
<feature type="region of interest" description="Disordered" evidence="1">
    <location>
        <begin position="59"/>
        <end position="156"/>
    </location>
</feature>
<evidence type="ECO:0000313" key="3">
    <source>
        <dbReference type="Proteomes" id="UP000053593"/>
    </source>
</evidence>
<keyword evidence="3" id="KW-1185">Reference proteome</keyword>
<reference evidence="2 3" key="1">
    <citation type="submission" date="2014-04" db="EMBL/GenBank/DDBJ databases">
        <title>Evolutionary Origins and Diversification of the Mycorrhizal Mutualists.</title>
        <authorList>
            <consortium name="DOE Joint Genome Institute"/>
            <consortium name="Mycorrhizal Genomics Consortium"/>
            <person name="Kohler A."/>
            <person name="Kuo A."/>
            <person name="Nagy L.G."/>
            <person name="Floudas D."/>
            <person name="Copeland A."/>
            <person name="Barry K.W."/>
            <person name="Cichocki N."/>
            <person name="Veneault-Fourrey C."/>
            <person name="LaButti K."/>
            <person name="Lindquist E.A."/>
            <person name="Lipzen A."/>
            <person name="Lundell T."/>
            <person name="Morin E."/>
            <person name="Murat C."/>
            <person name="Riley R."/>
            <person name="Ohm R."/>
            <person name="Sun H."/>
            <person name="Tunlid A."/>
            <person name="Henrissat B."/>
            <person name="Grigoriev I.V."/>
            <person name="Hibbett D.S."/>
            <person name="Martin F."/>
        </authorList>
    </citation>
    <scope>NUCLEOTIDE SEQUENCE [LARGE SCALE GENOMIC DNA]</scope>
    <source>
        <strain evidence="2 3">FD-317 M1</strain>
    </source>
</reference>
<feature type="compositionally biased region" description="Polar residues" evidence="1">
    <location>
        <begin position="126"/>
        <end position="146"/>
    </location>
</feature>
<evidence type="ECO:0000313" key="2">
    <source>
        <dbReference type="EMBL" id="KIK60618.1"/>
    </source>
</evidence>
<protein>
    <submittedName>
        <fullName evidence="2">Uncharacterized protein</fullName>
    </submittedName>
</protein>
<evidence type="ECO:0000256" key="1">
    <source>
        <dbReference type="SAM" id="MobiDB-lite"/>
    </source>
</evidence>
<organism evidence="2 3">
    <name type="scientific">Collybiopsis luxurians FD-317 M1</name>
    <dbReference type="NCBI Taxonomy" id="944289"/>
    <lineage>
        <taxon>Eukaryota</taxon>
        <taxon>Fungi</taxon>
        <taxon>Dikarya</taxon>
        <taxon>Basidiomycota</taxon>
        <taxon>Agaricomycotina</taxon>
        <taxon>Agaricomycetes</taxon>
        <taxon>Agaricomycetidae</taxon>
        <taxon>Agaricales</taxon>
        <taxon>Marasmiineae</taxon>
        <taxon>Omphalotaceae</taxon>
        <taxon>Collybiopsis</taxon>
        <taxon>Collybiopsis luxurians</taxon>
    </lineage>
</organism>
<sequence length="156" mass="17182">MKQADAMPLYEDDSVDEEDNLSMTSIPLDEDQLVRFVAWTDEQKALPVLQMGDIPIVLQEPEGSDNKDGLPICLLYSEDGEGDERSKDAGAHPPSLQKSKSDVAEGGQSDDDDDDNDKEEEEANDSTQINTSKSKLAQDKNPTSSKTCERMDSMPK</sequence>